<name>A0AAD9S462_PHOAM</name>
<dbReference type="GO" id="GO:0019369">
    <property type="term" value="P:arachidonate metabolic process"/>
    <property type="evidence" value="ECO:0007669"/>
    <property type="project" value="TreeGrafter"/>
</dbReference>
<dbReference type="PANTHER" id="PTHR24185">
    <property type="entry name" value="CALCIUM-INDEPENDENT PHOSPHOLIPASE A2-GAMMA"/>
    <property type="match status" value="1"/>
</dbReference>
<dbReference type="GO" id="GO:0046486">
    <property type="term" value="P:glycerolipid metabolic process"/>
    <property type="evidence" value="ECO:0007669"/>
    <property type="project" value="UniProtKB-ARBA"/>
</dbReference>
<keyword evidence="1" id="KW-0378">Hydrolase</keyword>
<reference evidence="6" key="1">
    <citation type="submission" date="2023-06" db="EMBL/GenBank/DDBJ databases">
        <authorList>
            <person name="Noh H."/>
        </authorList>
    </citation>
    <scope>NUCLEOTIDE SEQUENCE</scope>
    <source>
        <strain evidence="6">DUCC20226</strain>
    </source>
</reference>
<keyword evidence="7" id="KW-1185">Reference proteome</keyword>
<dbReference type="InterPro" id="IPR002641">
    <property type="entry name" value="PNPLA_dom"/>
</dbReference>
<evidence type="ECO:0000256" key="3">
    <source>
        <dbReference type="ARBA" id="ARBA00023098"/>
    </source>
</evidence>
<evidence type="ECO:0000256" key="4">
    <source>
        <dbReference type="PROSITE-ProRule" id="PRU01161"/>
    </source>
</evidence>
<dbReference type="InterPro" id="IPR016035">
    <property type="entry name" value="Acyl_Trfase/lysoPLipase"/>
</dbReference>
<evidence type="ECO:0000256" key="1">
    <source>
        <dbReference type="ARBA" id="ARBA00022801"/>
    </source>
</evidence>
<dbReference type="GO" id="GO:0016020">
    <property type="term" value="C:membrane"/>
    <property type="evidence" value="ECO:0007669"/>
    <property type="project" value="TreeGrafter"/>
</dbReference>
<accession>A0AAD9S462</accession>
<dbReference type="EMBL" id="JAUJFL010000011">
    <property type="protein sequence ID" value="KAK2596499.1"/>
    <property type="molecule type" value="Genomic_DNA"/>
</dbReference>
<dbReference type="PANTHER" id="PTHR24185:SF1">
    <property type="entry name" value="CALCIUM-INDEPENDENT PHOSPHOLIPASE A2-GAMMA"/>
    <property type="match status" value="1"/>
</dbReference>
<dbReference type="AlphaFoldDB" id="A0AAD9S462"/>
<dbReference type="GO" id="GO:0016042">
    <property type="term" value="P:lipid catabolic process"/>
    <property type="evidence" value="ECO:0007669"/>
    <property type="project" value="UniProtKB-KW"/>
</dbReference>
<proteinExistence type="predicted"/>
<keyword evidence="3" id="KW-0443">Lipid metabolism</keyword>
<dbReference type="Proteomes" id="UP001265746">
    <property type="component" value="Unassembled WGS sequence"/>
</dbReference>
<dbReference type="SUPFAM" id="SSF52151">
    <property type="entry name" value="FabD/lysophospholipase-like"/>
    <property type="match status" value="1"/>
</dbReference>
<keyword evidence="2" id="KW-0442">Lipid degradation</keyword>
<dbReference type="Gene3D" id="3.40.1090.10">
    <property type="entry name" value="Cytosolic phospholipase A2 catalytic domain"/>
    <property type="match status" value="1"/>
</dbReference>
<dbReference type="Pfam" id="PF01734">
    <property type="entry name" value="Patatin"/>
    <property type="match status" value="1"/>
</dbReference>
<gene>
    <name evidence="6" type="ORF">N8I77_013386</name>
</gene>
<comment type="caution">
    <text evidence="6">The sequence shown here is derived from an EMBL/GenBank/DDBJ whole genome shotgun (WGS) entry which is preliminary data.</text>
</comment>
<sequence>MGGILALGFGHKLWSIDECIGRFTSLVRVAFTARPGQKYEGLKYIEQLFRQSKYRSGPLRDALKCSFGLSPLFAPTSTPVEPVSDFSSLQSTDSDSLRVPRDPIKVAVTTVSEAGKRAYLLSNYNVGSHCTPNDSKMLQYSRHRPATDSEEFLVWEAARATSAAPGFFKPFESDHFSPSTQFMDGALLHNNPIQIAIEEARRLAIERNLHARPDIVLSLGTGQSKDQPAPEDWARDFGNSGQINFTAKVLHQRQKLSLLPMLFTIVKHQLKMNLDCEKRFEQVRQEYTKDSELSRRLHRLNPYLGQEPPLLDAVDKVDLMLNNTRGWTQREEAKAQIHDIACKLVASSFYFQRIGGPGKAQGRGSPIQLRGIIKCRLTNTSEVMSLGRFFAKCSPVPTFVLINYVSTDQEITIPVDVMDSQGHFGGVEVRLTVPGEDAVASIELKLERPDVKNRRLFRLSGFPRKLRPPLSTALPCDHGDTLIHPEVSCDFVVLTNRVALEPGGYLQWGEIDTPSWRIETSGPDSKANTLQRLCDLEAFQHACLRPTWVSRLPSMFEQVLKEPLPKVIEERKTGAAWVFTRWVVVGRKPAKA</sequence>
<evidence type="ECO:0000313" key="6">
    <source>
        <dbReference type="EMBL" id="KAK2596499.1"/>
    </source>
</evidence>
<dbReference type="GO" id="GO:0047499">
    <property type="term" value="F:calcium-independent phospholipase A2 activity"/>
    <property type="evidence" value="ECO:0007669"/>
    <property type="project" value="TreeGrafter"/>
</dbReference>
<feature type="short sequence motif" description="DGA/G" evidence="4">
    <location>
        <begin position="184"/>
        <end position="186"/>
    </location>
</feature>
<organism evidence="6 7">
    <name type="scientific">Phomopsis amygdali</name>
    <name type="common">Fusicoccum amygdali</name>
    <dbReference type="NCBI Taxonomy" id="1214568"/>
    <lineage>
        <taxon>Eukaryota</taxon>
        <taxon>Fungi</taxon>
        <taxon>Dikarya</taxon>
        <taxon>Ascomycota</taxon>
        <taxon>Pezizomycotina</taxon>
        <taxon>Sordariomycetes</taxon>
        <taxon>Sordariomycetidae</taxon>
        <taxon>Diaporthales</taxon>
        <taxon>Diaporthaceae</taxon>
        <taxon>Diaporthe</taxon>
    </lineage>
</organism>
<evidence type="ECO:0000259" key="5">
    <source>
        <dbReference type="PROSITE" id="PS51635"/>
    </source>
</evidence>
<dbReference type="PROSITE" id="PS51635">
    <property type="entry name" value="PNPLA"/>
    <property type="match status" value="1"/>
</dbReference>
<comment type="caution">
    <text evidence="4">Lacks conserved residue(s) required for the propagation of feature annotation.</text>
</comment>
<protein>
    <recommendedName>
        <fullName evidence="5">PNPLA domain-containing protein</fullName>
    </recommendedName>
</protein>
<evidence type="ECO:0000313" key="7">
    <source>
        <dbReference type="Proteomes" id="UP001265746"/>
    </source>
</evidence>
<feature type="domain" description="PNPLA" evidence="5">
    <location>
        <begin position="1"/>
        <end position="197"/>
    </location>
</feature>
<evidence type="ECO:0000256" key="2">
    <source>
        <dbReference type="ARBA" id="ARBA00022963"/>
    </source>
</evidence>